<dbReference type="GO" id="GO:0005506">
    <property type="term" value="F:iron ion binding"/>
    <property type="evidence" value="ECO:0007669"/>
    <property type="project" value="InterPro"/>
</dbReference>
<reference evidence="9" key="1">
    <citation type="submission" date="2019-10" db="EMBL/GenBank/DDBJ databases">
        <title>Streptomyces sp. nov., a novel actinobacterium isolated from alkaline environment.</title>
        <authorList>
            <person name="Golinska P."/>
        </authorList>
    </citation>
    <scope>NUCLEOTIDE SEQUENCE [LARGE SCALE GENOMIC DNA]</scope>
    <source>
        <strain evidence="9">DSM 42118</strain>
    </source>
</reference>
<comment type="similarity">
    <text evidence="1 7">Belongs to the cytochrome P450 family.</text>
</comment>
<name>A0A7W3TCM9_9ACTN</name>
<dbReference type="PANTHER" id="PTHR46696">
    <property type="entry name" value="P450, PUTATIVE (EUROFUNG)-RELATED"/>
    <property type="match status" value="1"/>
</dbReference>
<dbReference type="PROSITE" id="PS00086">
    <property type="entry name" value="CYTOCHROME_P450"/>
    <property type="match status" value="1"/>
</dbReference>
<dbReference type="GO" id="GO:0004497">
    <property type="term" value="F:monooxygenase activity"/>
    <property type="evidence" value="ECO:0007669"/>
    <property type="project" value="UniProtKB-KW"/>
</dbReference>
<keyword evidence="6 7" id="KW-0503">Monooxygenase</keyword>
<keyword evidence="2 7" id="KW-0349">Heme</keyword>
<dbReference type="GO" id="GO:0016705">
    <property type="term" value="F:oxidoreductase activity, acting on paired donors, with incorporation or reduction of molecular oxygen"/>
    <property type="evidence" value="ECO:0007669"/>
    <property type="project" value="InterPro"/>
</dbReference>
<evidence type="ECO:0000256" key="4">
    <source>
        <dbReference type="ARBA" id="ARBA00023002"/>
    </source>
</evidence>
<accession>A0A7W3TCM9</accession>
<dbReference type="PRINTS" id="PR00359">
    <property type="entry name" value="BP450"/>
</dbReference>
<dbReference type="CDD" id="cd11029">
    <property type="entry name" value="CYP107-like"/>
    <property type="match status" value="1"/>
</dbReference>
<keyword evidence="3 7" id="KW-0479">Metal-binding</keyword>
<gene>
    <name evidence="8" type="ORF">FNQ90_09980</name>
</gene>
<proteinExistence type="inferred from homology"/>
<dbReference type="EMBL" id="VKHT01000236">
    <property type="protein sequence ID" value="MBB0244424.1"/>
    <property type="molecule type" value="Genomic_DNA"/>
</dbReference>
<dbReference type="GO" id="GO:0020037">
    <property type="term" value="F:heme binding"/>
    <property type="evidence" value="ECO:0007669"/>
    <property type="project" value="InterPro"/>
</dbReference>
<dbReference type="AlphaFoldDB" id="A0A7W3TCM9"/>
<dbReference type="InterPro" id="IPR017972">
    <property type="entry name" value="Cyt_P450_CS"/>
</dbReference>
<organism evidence="8 9">
    <name type="scientific">Streptomyces alkaliphilus</name>
    <dbReference type="NCBI Taxonomy" id="1472722"/>
    <lineage>
        <taxon>Bacteria</taxon>
        <taxon>Bacillati</taxon>
        <taxon>Actinomycetota</taxon>
        <taxon>Actinomycetes</taxon>
        <taxon>Kitasatosporales</taxon>
        <taxon>Streptomycetaceae</taxon>
        <taxon>Streptomyces</taxon>
    </lineage>
</organism>
<evidence type="ECO:0000256" key="6">
    <source>
        <dbReference type="ARBA" id="ARBA00023033"/>
    </source>
</evidence>
<evidence type="ECO:0000256" key="3">
    <source>
        <dbReference type="ARBA" id="ARBA00022723"/>
    </source>
</evidence>
<keyword evidence="9" id="KW-1185">Reference proteome</keyword>
<keyword evidence="4 7" id="KW-0560">Oxidoreductase</keyword>
<dbReference type="FunFam" id="1.10.630.10:FF:000018">
    <property type="entry name" value="Cytochrome P450 monooxygenase"/>
    <property type="match status" value="1"/>
</dbReference>
<evidence type="ECO:0000256" key="2">
    <source>
        <dbReference type="ARBA" id="ARBA00022617"/>
    </source>
</evidence>
<keyword evidence="5 7" id="KW-0408">Iron</keyword>
<dbReference type="Gene3D" id="1.10.630.10">
    <property type="entry name" value="Cytochrome P450"/>
    <property type="match status" value="1"/>
</dbReference>
<evidence type="ECO:0000256" key="7">
    <source>
        <dbReference type="RuleBase" id="RU000461"/>
    </source>
</evidence>
<dbReference type="SUPFAM" id="SSF48264">
    <property type="entry name" value="Cytochrome P450"/>
    <property type="match status" value="1"/>
</dbReference>
<comment type="caution">
    <text evidence="8">The sequence shown here is derived from an EMBL/GenBank/DDBJ whole genome shotgun (WGS) entry which is preliminary data.</text>
</comment>
<evidence type="ECO:0000256" key="1">
    <source>
        <dbReference type="ARBA" id="ARBA00010617"/>
    </source>
</evidence>
<dbReference type="Pfam" id="PF00067">
    <property type="entry name" value="p450"/>
    <property type="match status" value="1"/>
</dbReference>
<evidence type="ECO:0000313" key="9">
    <source>
        <dbReference type="Proteomes" id="UP000538929"/>
    </source>
</evidence>
<dbReference type="InterPro" id="IPR036396">
    <property type="entry name" value="Cyt_P450_sf"/>
</dbReference>
<dbReference type="Proteomes" id="UP000538929">
    <property type="component" value="Unassembled WGS sequence"/>
</dbReference>
<sequence>MSGCPHTSATAATAAGAPLVLDGTARDLHGEATALRALGAAPATVLPGGIPARTITDPGLARRLLSSSRVSKDAHRHWPEWIEGRVPADWELVTWVAVRNALSAYGDEHRRLRKALGPGFTHRRVKAFAEPITAITTQLLDDLAATALAEPGGEVDLRDRFAWILPLQVANLLLGVPEQLHDGFRKHIGSLFDTSLTPEAAASEAAAVYGLLNDLVTLKSATPGDDVTSDLIASHRTGDLTEQELLDSLLLLIGAGHETTVNLIGSLVINLLNNPEQLAALTSGSAEWTDAIEESLRHQAPIATIIPRFAVEDFTDEETDESFRAGEMIAVNYAAINRDPGTHGEDAHEFDITRETRGDHMAFGHGVHYCLGAPLARLEVSIALPALFARFPELAPAYGPEGPAPLPSIISNGPLTLPVRLGRPAEAPAD</sequence>
<dbReference type="InterPro" id="IPR001128">
    <property type="entry name" value="Cyt_P450"/>
</dbReference>
<evidence type="ECO:0000313" key="8">
    <source>
        <dbReference type="EMBL" id="MBB0244424.1"/>
    </source>
</evidence>
<dbReference type="PANTHER" id="PTHR46696:SF1">
    <property type="entry name" value="CYTOCHROME P450 YJIB-RELATED"/>
    <property type="match status" value="1"/>
</dbReference>
<protein>
    <submittedName>
        <fullName evidence="8">Cytochrome P450</fullName>
    </submittedName>
</protein>
<dbReference type="InterPro" id="IPR002397">
    <property type="entry name" value="Cyt_P450_B"/>
</dbReference>
<evidence type="ECO:0000256" key="5">
    <source>
        <dbReference type="ARBA" id="ARBA00023004"/>
    </source>
</evidence>